<keyword evidence="5 7" id="KW-1133">Transmembrane helix</keyword>
<dbReference type="GO" id="GO:0005886">
    <property type="term" value="C:plasma membrane"/>
    <property type="evidence" value="ECO:0007669"/>
    <property type="project" value="UniProtKB-SubCell"/>
</dbReference>
<keyword evidence="4 7" id="KW-0812">Transmembrane</keyword>
<dbReference type="GO" id="GO:0016413">
    <property type="term" value="F:O-acetyltransferase activity"/>
    <property type="evidence" value="ECO:0007669"/>
    <property type="project" value="TreeGrafter"/>
</dbReference>
<feature type="transmembrane region" description="Helical" evidence="7">
    <location>
        <begin position="208"/>
        <end position="228"/>
    </location>
</feature>
<keyword evidence="9" id="KW-0808">Transferase</keyword>
<feature type="transmembrane region" description="Helical" evidence="7">
    <location>
        <begin position="125"/>
        <end position="146"/>
    </location>
</feature>
<feature type="domain" description="Acyltransferase 3" evidence="8">
    <location>
        <begin position="14"/>
        <end position="318"/>
    </location>
</feature>
<feature type="transmembrane region" description="Helical" evidence="7">
    <location>
        <begin position="274"/>
        <end position="293"/>
    </location>
</feature>
<feature type="transmembrane region" description="Helical" evidence="7">
    <location>
        <begin position="299"/>
        <end position="320"/>
    </location>
</feature>
<keyword evidence="3" id="KW-1003">Cell membrane</keyword>
<feature type="transmembrane region" description="Helical" evidence="7">
    <location>
        <begin position="177"/>
        <end position="196"/>
    </location>
</feature>
<keyword evidence="6 7" id="KW-0472">Membrane</keyword>
<dbReference type="PANTHER" id="PTHR40074">
    <property type="entry name" value="O-ACETYLTRANSFERASE WECH"/>
    <property type="match status" value="1"/>
</dbReference>
<dbReference type="PANTHER" id="PTHR40074:SF2">
    <property type="entry name" value="O-ACETYLTRANSFERASE WECH"/>
    <property type="match status" value="1"/>
</dbReference>
<protein>
    <submittedName>
        <fullName evidence="9">Acyltransferase family protein</fullName>
    </submittedName>
</protein>
<feature type="transmembrane region" description="Helical" evidence="7">
    <location>
        <begin position="89"/>
        <end position="113"/>
    </location>
</feature>
<sequence>MEQAAISERKVTQDAARGIGIILVVYGHLQRGMLDLGLGAHFDLMRAADFVLYTTHMPLFFLLAGWNVYASIGKQGPHAFLRSRPATILWPYFFWSTIFVLAQQIASTTIAIHHSASLSAIPMEIFKPIGIFWFLYSLFIAQVVAVASSGRSVLLMTICLLADLMLFEIGPLAPVPVLTQTLLHLPFFAFGFMAAERQFKVPYWMRDTAFLAPTLCAAVGLALIASGLGASWPVSFATIPASCLGIVAIFLLAQAITRTKMGAGLAHIGQQSMGIYVLHIFTLPVFVRIARFASPEMDGLTLAIGTGFGVVASVMFCQLLKWSGLDGLLGLSRRPVPLGSLVSRFRQVQAR</sequence>
<evidence type="ECO:0000256" key="3">
    <source>
        <dbReference type="ARBA" id="ARBA00022475"/>
    </source>
</evidence>
<evidence type="ECO:0000256" key="2">
    <source>
        <dbReference type="ARBA" id="ARBA00007400"/>
    </source>
</evidence>
<gene>
    <name evidence="9" type="ORF">M8523_08135</name>
</gene>
<dbReference type="Pfam" id="PF01757">
    <property type="entry name" value="Acyl_transf_3"/>
    <property type="match status" value="1"/>
</dbReference>
<accession>A0AA41YZX9</accession>
<organism evidence="9 10">
    <name type="scientific">Lichenifustis flavocetrariae</name>
    <dbReference type="NCBI Taxonomy" id="2949735"/>
    <lineage>
        <taxon>Bacteria</taxon>
        <taxon>Pseudomonadati</taxon>
        <taxon>Pseudomonadota</taxon>
        <taxon>Alphaproteobacteria</taxon>
        <taxon>Hyphomicrobiales</taxon>
        <taxon>Lichenihabitantaceae</taxon>
        <taxon>Lichenifustis</taxon>
    </lineage>
</organism>
<name>A0AA41YZX9_9HYPH</name>
<comment type="caution">
    <text evidence="9">The sequence shown here is derived from an EMBL/GenBank/DDBJ whole genome shotgun (WGS) entry which is preliminary data.</text>
</comment>
<feature type="transmembrane region" description="Helical" evidence="7">
    <location>
        <begin position="234"/>
        <end position="253"/>
    </location>
</feature>
<evidence type="ECO:0000259" key="8">
    <source>
        <dbReference type="Pfam" id="PF01757"/>
    </source>
</evidence>
<evidence type="ECO:0000256" key="1">
    <source>
        <dbReference type="ARBA" id="ARBA00004651"/>
    </source>
</evidence>
<keyword evidence="10" id="KW-1185">Reference proteome</keyword>
<evidence type="ECO:0000256" key="7">
    <source>
        <dbReference type="SAM" id="Phobius"/>
    </source>
</evidence>
<feature type="transmembrane region" description="Helical" evidence="7">
    <location>
        <begin position="50"/>
        <end position="69"/>
    </location>
</feature>
<dbReference type="GO" id="GO:0009246">
    <property type="term" value="P:enterobacterial common antigen biosynthetic process"/>
    <property type="evidence" value="ECO:0007669"/>
    <property type="project" value="TreeGrafter"/>
</dbReference>
<comment type="subcellular location">
    <subcellularLocation>
        <location evidence="1">Cell membrane</location>
        <topology evidence="1">Multi-pass membrane protein</topology>
    </subcellularLocation>
</comment>
<evidence type="ECO:0000313" key="10">
    <source>
        <dbReference type="Proteomes" id="UP001165667"/>
    </source>
</evidence>
<dbReference type="Proteomes" id="UP001165667">
    <property type="component" value="Unassembled WGS sequence"/>
</dbReference>
<dbReference type="InterPro" id="IPR002656">
    <property type="entry name" value="Acyl_transf_3_dom"/>
</dbReference>
<reference evidence="9" key="1">
    <citation type="submission" date="2022-05" db="EMBL/GenBank/DDBJ databases">
        <authorList>
            <person name="Pankratov T."/>
        </authorList>
    </citation>
    <scope>NUCLEOTIDE SEQUENCE</scope>
    <source>
        <strain evidence="9">BP6-180914</strain>
    </source>
</reference>
<evidence type="ECO:0000313" key="9">
    <source>
        <dbReference type="EMBL" id="MCW6507988.1"/>
    </source>
</evidence>
<dbReference type="RefSeq" id="WP_282584347.1">
    <property type="nucleotide sequence ID" value="NZ_JAMOIM010000004.1"/>
</dbReference>
<dbReference type="EMBL" id="JAMOIM010000004">
    <property type="protein sequence ID" value="MCW6507988.1"/>
    <property type="molecule type" value="Genomic_DNA"/>
</dbReference>
<evidence type="ECO:0000256" key="6">
    <source>
        <dbReference type="ARBA" id="ARBA00023136"/>
    </source>
</evidence>
<keyword evidence="9" id="KW-0012">Acyltransferase</keyword>
<proteinExistence type="inferred from homology"/>
<evidence type="ECO:0000256" key="5">
    <source>
        <dbReference type="ARBA" id="ARBA00022989"/>
    </source>
</evidence>
<comment type="similarity">
    <text evidence="2">Belongs to the acyltransferase 3 family.</text>
</comment>
<dbReference type="AlphaFoldDB" id="A0AA41YZX9"/>
<evidence type="ECO:0000256" key="4">
    <source>
        <dbReference type="ARBA" id="ARBA00022692"/>
    </source>
</evidence>